<name>A0A1T5P198_9BACT</name>
<accession>A0A1T5P198</accession>
<sequence length="272" mass="31305">MKKCYHPALGAIALLFTMLLSNCVKPPIIIPGQKHYQVAQLMGEIPFHGPDTIRVSYNSKHYPIQIAGQHISTGYPQYLFGYDDQYRLRILIGAYYDGNPAYELAHKYVCDSKKRVISDSTFEFGHYDRNTLTLIDFHLLFSVKKYVYDNQDRITQVTEERLPGTSYTEMRTTTFFYNSSGNAYKINSVIKYSDNSISSSDVFPVYDNKVNPHQLHPVWQLIDIDYSRNNAFIADSYNNYGLPVHISTGAKLSEIMFLLNSFSSLEIAYEYK</sequence>
<dbReference type="EMBL" id="FUZZ01000002">
    <property type="protein sequence ID" value="SKD06520.1"/>
    <property type="molecule type" value="Genomic_DNA"/>
</dbReference>
<proteinExistence type="predicted"/>
<evidence type="ECO:0000313" key="2">
    <source>
        <dbReference type="Proteomes" id="UP000190166"/>
    </source>
</evidence>
<evidence type="ECO:0000313" key="1">
    <source>
        <dbReference type="EMBL" id="SKD06520.1"/>
    </source>
</evidence>
<reference evidence="1 2" key="1">
    <citation type="submission" date="2017-02" db="EMBL/GenBank/DDBJ databases">
        <authorList>
            <person name="Peterson S.W."/>
        </authorList>
    </citation>
    <scope>NUCLEOTIDE SEQUENCE [LARGE SCALE GENOMIC DNA]</scope>
    <source>
        <strain evidence="1 2">DSM 18108</strain>
    </source>
</reference>
<gene>
    <name evidence="1" type="ORF">SAMN05660461_3460</name>
</gene>
<dbReference type="RefSeq" id="WP_079470731.1">
    <property type="nucleotide sequence ID" value="NZ_FUZZ01000002.1"/>
</dbReference>
<protein>
    <submittedName>
        <fullName evidence="1">Uncharacterized protein</fullName>
    </submittedName>
</protein>
<organism evidence="1 2">
    <name type="scientific">Chitinophaga ginsengisegetis</name>
    <dbReference type="NCBI Taxonomy" id="393003"/>
    <lineage>
        <taxon>Bacteria</taxon>
        <taxon>Pseudomonadati</taxon>
        <taxon>Bacteroidota</taxon>
        <taxon>Chitinophagia</taxon>
        <taxon>Chitinophagales</taxon>
        <taxon>Chitinophagaceae</taxon>
        <taxon>Chitinophaga</taxon>
    </lineage>
</organism>
<dbReference type="Proteomes" id="UP000190166">
    <property type="component" value="Unassembled WGS sequence"/>
</dbReference>
<keyword evidence="2" id="KW-1185">Reference proteome</keyword>
<dbReference type="AlphaFoldDB" id="A0A1T5P198"/>